<dbReference type="EMBL" id="CP000413">
    <property type="protein sequence ID" value="ABJ60885.1"/>
    <property type="molecule type" value="Genomic_DNA"/>
</dbReference>
<dbReference type="InterPro" id="IPR034714">
    <property type="entry name" value="TagA_TarA"/>
</dbReference>
<proteinExistence type="inferred from homology"/>
<dbReference type="GO" id="GO:0047244">
    <property type="term" value="F:N-acetylglucosaminyldiphosphoundecaprenol N-acetyl-beta-D-mannosaminyltransferase activity"/>
    <property type="evidence" value="ECO:0007669"/>
    <property type="project" value="UniProtKB-UniRule"/>
</dbReference>
<dbReference type="Proteomes" id="UP000000664">
    <property type="component" value="Chromosome"/>
</dbReference>
<keyword evidence="3 5" id="KW-0777">Teichoic acid biosynthesis</keyword>
<keyword evidence="2 5" id="KW-0808">Transferase</keyword>
<gene>
    <name evidence="6" type="ordered locus">LGAS_1531</name>
</gene>
<dbReference type="PANTHER" id="PTHR34136">
    <property type="match status" value="1"/>
</dbReference>
<evidence type="ECO:0000256" key="2">
    <source>
        <dbReference type="ARBA" id="ARBA00022679"/>
    </source>
</evidence>
<dbReference type="HAMAP" id="MF_02070">
    <property type="entry name" value="TagA_TarA"/>
    <property type="match status" value="1"/>
</dbReference>
<evidence type="ECO:0000313" key="7">
    <source>
        <dbReference type="Proteomes" id="UP000000664"/>
    </source>
</evidence>
<dbReference type="EC" id="2.4.1.187" evidence="5"/>
<dbReference type="Pfam" id="PF03808">
    <property type="entry name" value="Glyco_tran_WecG"/>
    <property type="match status" value="1"/>
</dbReference>
<dbReference type="PANTHER" id="PTHR34136:SF1">
    <property type="entry name" value="UDP-N-ACETYL-D-MANNOSAMINURONIC ACID TRANSFERASE"/>
    <property type="match status" value="1"/>
</dbReference>
<comment type="pathway">
    <text evidence="5">Cell wall biogenesis; teichoic acid biosynthesis.</text>
</comment>
<protein>
    <recommendedName>
        <fullName evidence="5">N-acetylglucosaminyldiphosphoundecaprenol N-acetyl-beta-D-mannosaminyltransferase</fullName>
        <ecNumber evidence="5">2.4.1.187</ecNumber>
    </recommendedName>
    <alternativeName>
        <fullName evidence="5">N-acetylmannosaminyltransferase</fullName>
    </alternativeName>
    <alternativeName>
        <fullName evidence="5">UDP-N-acetylmannosamine transferase</fullName>
    </alternativeName>
    <alternativeName>
        <fullName evidence="5">UDP-N-acetylmannosamine:N-acetylglucosaminyl pyrophosphorylundecaprenol N-acetylmannosaminyltransferase</fullName>
    </alternativeName>
</protein>
<keyword evidence="1 5" id="KW-0328">Glycosyltransferase</keyword>
<name>A0A805YRD4_LACGA</name>
<dbReference type="AlphaFoldDB" id="A0A805YRD4"/>
<dbReference type="UniPathway" id="UPA00632"/>
<sequence length="258" mass="29276">MVSKDRFRLEMVKKQSMNKVSILGIEFDNYSLEEFKDRLINRLNNKVSTMVVTANPEIVMAANKDPKFMELIKRDADLVTADGIGIVLGGKMLKTPVKERVTGYDLFTWLLHVGNLRKLRVYLIGATPAVMKVTKEKIAKDYPGIELVGAEDGYFKDDLQTVANRIENAKPDMVFAAIGFPRQEELISLLRQAEVPAVMMGVGGSFDVFSGAVKRAPEVFQKTHLEWFYRLITNPTRFKRMLALPEFVVEVEKSKKQK</sequence>
<dbReference type="CDD" id="cd06533">
    <property type="entry name" value="Glyco_transf_WecG_TagA"/>
    <property type="match status" value="1"/>
</dbReference>
<keyword evidence="4 5" id="KW-0961">Cell wall biogenesis/degradation</keyword>
<dbReference type="KEGG" id="lga:LGAS_1531"/>
<reference evidence="6 7" key="1">
    <citation type="journal article" date="2006" name="Proc. Natl. Acad. Sci. U.S.A.">
        <title>Comparative genomics of the lactic acid bacteria.</title>
        <authorList>
            <person name="Makarova K."/>
            <person name="Slesarev A."/>
            <person name="Wolf Y."/>
            <person name="Sorokin A."/>
            <person name="Mirkin B."/>
            <person name="Koonin E."/>
            <person name="Pavlov A."/>
            <person name="Pavlova N."/>
            <person name="Karamychev V."/>
            <person name="Polouchine N."/>
            <person name="Shakhova V."/>
            <person name="Grigoriev I."/>
            <person name="Lou Y."/>
            <person name="Rohksar D."/>
            <person name="Lucas S."/>
            <person name="Huang K."/>
            <person name="Goodstein D.M."/>
            <person name="Hawkins T."/>
            <person name="Plengvidhya V."/>
            <person name="Welker D."/>
            <person name="Hughes J."/>
            <person name="Goh Y."/>
            <person name="Benson A."/>
            <person name="Baldwin K."/>
            <person name="Lee J.H."/>
            <person name="Diaz-Muniz I."/>
            <person name="Dosti B."/>
            <person name="Smeianov V."/>
            <person name="Wechter W."/>
            <person name="Barabote R."/>
            <person name="Lorca G."/>
            <person name="Altermann E."/>
            <person name="Barrangou R."/>
            <person name="Ganesan B."/>
            <person name="Xie Y."/>
            <person name="Rawsthorne H."/>
            <person name="Tamir D."/>
            <person name="Parker C."/>
            <person name="Breidt F."/>
            <person name="Broadbent J."/>
            <person name="Hutkins R."/>
            <person name="O'Sullivan D."/>
            <person name="Steele J."/>
            <person name="Unlu G."/>
            <person name="Saier M."/>
            <person name="Klaenhammer T."/>
            <person name="Richardson P."/>
            <person name="Kozyavkin S."/>
            <person name="Weimer B."/>
            <person name="Mills D."/>
        </authorList>
    </citation>
    <scope>NUCLEOTIDE SEQUENCE [LARGE SCALE GENOMIC DNA]</scope>
    <source>
        <strain evidence="7">ATCC 33323 / DSM 20243 / BCRC 14619 / CIP 102991 / JCM 1131 / KCTC 3163 / NCIMB 11718 / NCTC 13722 / AM63</strain>
    </source>
</reference>
<dbReference type="GO" id="GO:0071555">
    <property type="term" value="P:cell wall organization"/>
    <property type="evidence" value="ECO:0007669"/>
    <property type="project" value="UniProtKB-KW"/>
</dbReference>
<dbReference type="GO" id="GO:0019350">
    <property type="term" value="P:teichoic acid biosynthetic process"/>
    <property type="evidence" value="ECO:0007669"/>
    <property type="project" value="UniProtKB-UniRule"/>
</dbReference>
<comment type="similarity">
    <text evidence="5">Belongs to the glycosyltransferase 26 family. TagA/TarA subfamily.</text>
</comment>
<evidence type="ECO:0000256" key="3">
    <source>
        <dbReference type="ARBA" id="ARBA00022944"/>
    </source>
</evidence>
<comment type="function">
    <text evidence="5">Catalyzes the conversion of GlcNAc-PP-undecaprenol into ManNAc-GlcNAc-PP-undecaprenol, the first committed lipid intermediate in the de novo synthesis of teichoic acid.</text>
</comment>
<evidence type="ECO:0000256" key="5">
    <source>
        <dbReference type="HAMAP-Rule" id="MF_02070"/>
    </source>
</evidence>
<evidence type="ECO:0000313" key="6">
    <source>
        <dbReference type="EMBL" id="ABJ60885.1"/>
    </source>
</evidence>
<organism evidence="6 7">
    <name type="scientific">Lactobacillus gasseri (strain ATCC 33323 / DSM 20243 / BCRC 14619 / CIP 102991 / JCM 1131 / KCTC 3163 / NCIMB 11718 / NCTC 13722 / AM63)</name>
    <dbReference type="NCBI Taxonomy" id="324831"/>
    <lineage>
        <taxon>Bacteria</taxon>
        <taxon>Bacillati</taxon>
        <taxon>Bacillota</taxon>
        <taxon>Bacilli</taxon>
        <taxon>Lactobacillales</taxon>
        <taxon>Lactobacillaceae</taxon>
        <taxon>Lactobacillus</taxon>
    </lineage>
</organism>
<dbReference type="InterPro" id="IPR004629">
    <property type="entry name" value="WecG_TagA_CpsF"/>
</dbReference>
<accession>A0A805YRD4</accession>
<dbReference type="Gene3D" id="3.40.50.2300">
    <property type="match status" value="1"/>
</dbReference>
<evidence type="ECO:0000256" key="4">
    <source>
        <dbReference type="ARBA" id="ARBA00023316"/>
    </source>
</evidence>
<dbReference type="NCBIfam" id="TIGR00696">
    <property type="entry name" value="wecG_tagA_cpsF"/>
    <property type="match status" value="1"/>
</dbReference>
<evidence type="ECO:0000256" key="1">
    <source>
        <dbReference type="ARBA" id="ARBA00022676"/>
    </source>
</evidence>
<comment type="catalytic activity">
    <reaction evidence="5">
        <text>UDP-N-acetyl-alpha-D-mannosamine + N-acetyl-alpha-D-glucosaminyl-di-trans,octa-cis-undecaprenyl diphosphate = N-acetyl-beta-D-mannosaminyl-(1-&gt;4)-N-acetyl-alpha-D-glucosaminyl di-trans,octa-cis-undecaprenyl diphosphate + UDP + H(+)</text>
        <dbReference type="Rhea" id="RHEA:16053"/>
        <dbReference type="ChEBI" id="CHEBI:15378"/>
        <dbReference type="ChEBI" id="CHEBI:58223"/>
        <dbReference type="ChEBI" id="CHEBI:62959"/>
        <dbReference type="ChEBI" id="CHEBI:68623"/>
        <dbReference type="ChEBI" id="CHEBI:132210"/>
        <dbReference type="EC" id="2.4.1.187"/>
    </reaction>
</comment>